<accession>A0AA88N9Y9</accession>
<evidence type="ECO:0000313" key="3">
    <source>
        <dbReference type="Proteomes" id="UP001187315"/>
    </source>
</evidence>
<name>A0AA88N9Y9_TACVA</name>
<reference evidence="2" key="1">
    <citation type="submission" date="2023-08" db="EMBL/GenBank/DDBJ databases">
        <title>Pelteobagrus vachellii genome.</title>
        <authorList>
            <person name="Liu H."/>
        </authorList>
    </citation>
    <scope>NUCLEOTIDE SEQUENCE</scope>
    <source>
        <strain evidence="2">PRFRI_2022a</strain>
        <tissue evidence="2">Muscle</tissue>
    </source>
</reference>
<dbReference type="EMBL" id="JAVHJS010000007">
    <property type="protein sequence ID" value="KAK2852941.1"/>
    <property type="molecule type" value="Genomic_DNA"/>
</dbReference>
<feature type="region of interest" description="Disordered" evidence="1">
    <location>
        <begin position="33"/>
        <end position="59"/>
    </location>
</feature>
<proteinExistence type="predicted"/>
<sequence>MADEMNVIPVSRTAVYKSIRKLTINFGRESSQATLKRLRPDSQNTNNNNDHNTVDTTHPFRAAVDGREIRQVLLWMSLNCLYTCLFTDCYDDPDIQKHTRSWTLRH</sequence>
<feature type="compositionally biased region" description="Low complexity" evidence="1">
    <location>
        <begin position="44"/>
        <end position="57"/>
    </location>
</feature>
<dbReference type="Proteomes" id="UP001187315">
    <property type="component" value="Unassembled WGS sequence"/>
</dbReference>
<keyword evidence="3" id="KW-1185">Reference proteome</keyword>
<evidence type="ECO:0000313" key="2">
    <source>
        <dbReference type="EMBL" id="KAK2852941.1"/>
    </source>
</evidence>
<dbReference type="AlphaFoldDB" id="A0AA88N9Y9"/>
<comment type="caution">
    <text evidence="2">The sequence shown here is derived from an EMBL/GenBank/DDBJ whole genome shotgun (WGS) entry which is preliminary data.</text>
</comment>
<evidence type="ECO:0000256" key="1">
    <source>
        <dbReference type="SAM" id="MobiDB-lite"/>
    </source>
</evidence>
<gene>
    <name evidence="2" type="ORF">Q7C36_008142</name>
</gene>
<protein>
    <submittedName>
        <fullName evidence="2">Uncharacterized protein</fullName>
    </submittedName>
</protein>
<organism evidence="2 3">
    <name type="scientific">Tachysurus vachellii</name>
    <name type="common">Darkbarbel catfish</name>
    <name type="synonym">Pelteobagrus vachellii</name>
    <dbReference type="NCBI Taxonomy" id="175792"/>
    <lineage>
        <taxon>Eukaryota</taxon>
        <taxon>Metazoa</taxon>
        <taxon>Chordata</taxon>
        <taxon>Craniata</taxon>
        <taxon>Vertebrata</taxon>
        <taxon>Euteleostomi</taxon>
        <taxon>Actinopterygii</taxon>
        <taxon>Neopterygii</taxon>
        <taxon>Teleostei</taxon>
        <taxon>Ostariophysi</taxon>
        <taxon>Siluriformes</taxon>
        <taxon>Bagridae</taxon>
        <taxon>Tachysurus</taxon>
    </lineage>
</organism>